<organism evidence="2 3">
    <name type="scientific">Nocardioides zhouii</name>
    <dbReference type="NCBI Taxonomy" id="1168729"/>
    <lineage>
        <taxon>Bacteria</taxon>
        <taxon>Bacillati</taxon>
        <taxon>Actinomycetota</taxon>
        <taxon>Actinomycetes</taxon>
        <taxon>Propionibacteriales</taxon>
        <taxon>Nocardioidaceae</taxon>
        <taxon>Nocardioides</taxon>
    </lineage>
</organism>
<reference evidence="2 3" key="1">
    <citation type="submission" date="2019-01" db="EMBL/GenBank/DDBJ databases">
        <title>Novel species of Nocardioides.</title>
        <authorList>
            <person name="Liu Q."/>
            <person name="X Y.-H."/>
        </authorList>
    </citation>
    <scope>NUCLEOTIDE SEQUENCE [LARGE SCALE GENOMIC DNA]</scope>
    <source>
        <strain evidence="2 3">HLT2-9</strain>
    </source>
</reference>
<sequence>MDTANIRDDAAHLLSLLTGYKEDMTNEEAWDAIPDSLKHAVIVHLPSGHPAPHTHHASVTPTEATPTAAASPAPTAGVPCPACGHTHLDPNYERGCTYGTYMADALLLAIVGDNLRARHQLVAADRALWPLADIQNPDSLRDFIAAAHTRFECHLRQFGVPVTS</sequence>
<feature type="compositionally biased region" description="Low complexity" evidence="1">
    <location>
        <begin position="57"/>
        <end position="73"/>
    </location>
</feature>
<proteinExistence type="predicted"/>
<evidence type="ECO:0000313" key="2">
    <source>
        <dbReference type="EMBL" id="RYC05630.1"/>
    </source>
</evidence>
<dbReference type="AlphaFoldDB" id="A0A4Q2SN88"/>
<feature type="region of interest" description="Disordered" evidence="1">
    <location>
        <begin position="47"/>
        <end position="73"/>
    </location>
</feature>
<evidence type="ECO:0000313" key="3">
    <source>
        <dbReference type="Proteomes" id="UP000291101"/>
    </source>
</evidence>
<comment type="caution">
    <text evidence="2">The sequence shown here is derived from an EMBL/GenBank/DDBJ whole genome shotgun (WGS) entry which is preliminary data.</text>
</comment>
<protein>
    <submittedName>
        <fullName evidence="2">Uncharacterized protein</fullName>
    </submittedName>
</protein>
<evidence type="ECO:0000256" key="1">
    <source>
        <dbReference type="SAM" id="MobiDB-lite"/>
    </source>
</evidence>
<dbReference type="EMBL" id="SDWV01000022">
    <property type="protein sequence ID" value="RYC05630.1"/>
    <property type="molecule type" value="Genomic_DNA"/>
</dbReference>
<dbReference type="RefSeq" id="WP_129428265.1">
    <property type="nucleotide sequence ID" value="NZ_SDWV01000022.1"/>
</dbReference>
<name>A0A4Q2SN88_9ACTN</name>
<dbReference type="Proteomes" id="UP000291101">
    <property type="component" value="Unassembled WGS sequence"/>
</dbReference>
<keyword evidence="3" id="KW-1185">Reference proteome</keyword>
<accession>A0A4Q2SN88</accession>
<gene>
    <name evidence="2" type="ORF">EUA94_17945</name>
</gene>